<evidence type="ECO:0000313" key="1">
    <source>
        <dbReference type="EMBL" id="KKK92528.1"/>
    </source>
</evidence>
<name>A0A0F8ZFJ7_9ZZZZ</name>
<comment type="caution">
    <text evidence="1">The sequence shown here is derived from an EMBL/GenBank/DDBJ whole genome shotgun (WGS) entry which is preliminary data.</text>
</comment>
<organism evidence="1">
    <name type="scientific">marine sediment metagenome</name>
    <dbReference type="NCBI Taxonomy" id="412755"/>
    <lineage>
        <taxon>unclassified sequences</taxon>
        <taxon>metagenomes</taxon>
        <taxon>ecological metagenomes</taxon>
    </lineage>
</organism>
<feature type="non-terminal residue" evidence="1">
    <location>
        <position position="1"/>
    </location>
</feature>
<proteinExistence type="predicted"/>
<dbReference type="AlphaFoldDB" id="A0A0F8ZFJ7"/>
<reference evidence="1" key="1">
    <citation type="journal article" date="2015" name="Nature">
        <title>Complex archaea that bridge the gap between prokaryotes and eukaryotes.</title>
        <authorList>
            <person name="Spang A."/>
            <person name="Saw J.H."/>
            <person name="Jorgensen S.L."/>
            <person name="Zaremba-Niedzwiedzka K."/>
            <person name="Martijn J."/>
            <person name="Lind A.E."/>
            <person name="van Eijk R."/>
            <person name="Schleper C."/>
            <person name="Guy L."/>
            <person name="Ettema T.J."/>
        </authorList>
    </citation>
    <scope>NUCLEOTIDE SEQUENCE</scope>
</reference>
<protein>
    <submittedName>
        <fullName evidence="1">Uncharacterized protein</fullName>
    </submittedName>
</protein>
<gene>
    <name evidence="1" type="ORF">LCGC14_2702070</name>
</gene>
<accession>A0A0F8ZFJ7</accession>
<dbReference type="EMBL" id="LAZR01048174">
    <property type="protein sequence ID" value="KKK92528.1"/>
    <property type="molecule type" value="Genomic_DNA"/>
</dbReference>
<sequence>VLDGDGGLAFEWYSDDSLQSISFYADGQAVVVTGDCARVFMGSMRLTDVADRRRVIQKNLLGVIRKFSAETAQWDAIEIPWKDQPALKLEELMKTAFGYTP</sequence>